<dbReference type="Proteomes" id="UP000515154">
    <property type="component" value="Linkage group LG21"/>
</dbReference>
<sequence length="232" mass="25202">MVEAGMKCIKYLLFAFNFIFVIAAIALIAVGIVVQTNFSGYLNFFDAPVTSVAILLIVVGVIMFFIAAFGCCGAIKEHNVCTMVFAVLLALIFILQLAGGIAAFVMRSDLENTVTETMKKAEQNYLTSPGVKKTWDDVQTDFKCCGVDKSTEWQQVYTNTTLPDSCCESDKGCNESSKDKYQTGCADAFISWSKSNLAKIAAAGLALAFIQVIGIVFACCLAQAIRKEYECV</sequence>
<comment type="similarity">
    <text evidence="2 7">Belongs to the tetraspanin (TM4SF) family.</text>
</comment>
<keyword evidence="3 7" id="KW-0812">Transmembrane</keyword>
<feature type="transmembrane region" description="Helical" evidence="7">
    <location>
        <begin position="82"/>
        <end position="106"/>
    </location>
</feature>
<feature type="transmembrane region" description="Helical" evidence="7">
    <location>
        <begin position="54"/>
        <end position="75"/>
    </location>
</feature>
<feature type="transmembrane region" description="Helical" evidence="7">
    <location>
        <begin position="12"/>
        <end position="34"/>
    </location>
</feature>
<comment type="subcellular location">
    <subcellularLocation>
        <location evidence="1 7">Membrane</location>
        <topology evidence="1 7">Multi-pass membrane protein</topology>
    </subcellularLocation>
</comment>
<evidence type="ECO:0000256" key="4">
    <source>
        <dbReference type="ARBA" id="ARBA00022989"/>
    </source>
</evidence>
<proteinExistence type="inferred from homology"/>
<gene>
    <name evidence="9" type="primary">LOC115222869</name>
</gene>
<dbReference type="RefSeq" id="XP_029649095.1">
    <property type="nucleotide sequence ID" value="XM_029793235.2"/>
</dbReference>
<evidence type="ECO:0000256" key="5">
    <source>
        <dbReference type="ARBA" id="ARBA00023136"/>
    </source>
</evidence>
<feature type="disulfide bond" evidence="6">
    <location>
        <begin position="144"/>
        <end position="185"/>
    </location>
</feature>
<evidence type="ECO:0000256" key="7">
    <source>
        <dbReference type="RuleBase" id="RU361218"/>
    </source>
</evidence>
<keyword evidence="4 7" id="KW-1133">Transmembrane helix</keyword>
<feature type="disulfide bond" evidence="6">
    <location>
        <begin position="145"/>
        <end position="166"/>
    </location>
</feature>
<dbReference type="AlphaFoldDB" id="A0A6P7TFQ1"/>
<feature type="transmembrane region" description="Helical" evidence="7">
    <location>
        <begin position="200"/>
        <end position="225"/>
    </location>
</feature>
<evidence type="ECO:0000256" key="3">
    <source>
        <dbReference type="ARBA" id="ARBA00022692"/>
    </source>
</evidence>
<dbReference type="InterPro" id="IPR000301">
    <property type="entry name" value="Tetraspanin_animals"/>
</dbReference>
<dbReference type="InterPro" id="IPR008952">
    <property type="entry name" value="Tetraspanin_EC2_sf"/>
</dbReference>
<evidence type="ECO:0000256" key="1">
    <source>
        <dbReference type="ARBA" id="ARBA00004141"/>
    </source>
</evidence>
<protein>
    <recommendedName>
        <fullName evidence="7">Tetraspanin</fullName>
    </recommendedName>
</protein>
<dbReference type="PIRSF" id="PIRSF002419">
    <property type="entry name" value="Tetraspanin"/>
    <property type="match status" value="1"/>
</dbReference>
<dbReference type="CDD" id="cd03127">
    <property type="entry name" value="tetraspanin_LEL"/>
    <property type="match status" value="1"/>
</dbReference>
<name>A0A6P7TFQ1_9MOLL</name>
<dbReference type="Pfam" id="PF00335">
    <property type="entry name" value="Tetraspanin"/>
    <property type="match status" value="1"/>
</dbReference>
<organism evidence="8 9">
    <name type="scientific">Octopus sinensis</name>
    <name type="common">East Asian common octopus</name>
    <dbReference type="NCBI Taxonomy" id="2607531"/>
    <lineage>
        <taxon>Eukaryota</taxon>
        <taxon>Metazoa</taxon>
        <taxon>Spiralia</taxon>
        <taxon>Lophotrochozoa</taxon>
        <taxon>Mollusca</taxon>
        <taxon>Cephalopoda</taxon>
        <taxon>Coleoidea</taxon>
        <taxon>Octopodiformes</taxon>
        <taxon>Octopoda</taxon>
        <taxon>Incirrata</taxon>
        <taxon>Octopodidae</taxon>
        <taxon>Octopus</taxon>
    </lineage>
</organism>
<dbReference type="InterPro" id="IPR018499">
    <property type="entry name" value="Tetraspanin/Peripherin"/>
</dbReference>
<keyword evidence="5 7" id="KW-0472">Membrane</keyword>
<dbReference type="GO" id="GO:0005886">
    <property type="term" value="C:plasma membrane"/>
    <property type="evidence" value="ECO:0007669"/>
    <property type="project" value="TreeGrafter"/>
</dbReference>
<dbReference type="Gene3D" id="1.10.1450.10">
    <property type="entry name" value="Tetraspanin"/>
    <property type="match status" value="1"/>
</dbReference>
<reference evidence="9" key="1">
    <citation type="submission" date="2025-08" db="UniProtKB">
        <authorList>
            <consortium name="RefSeq"/>
        </authorList>
    </citation>
    <scope>IDENTIFICATION</scope>
</reference>
<dbReference type="KEGG" id="osn:115222869"/>
<dbReference type="PRINTS" id="PR00259">
    <property type="entry name" value="TMFOUR"/>
</dbReference>
<dbReference type="SUPFAM" id="SSF48652">
    <property type="entry name" value="Tetraspanin"/>
    <property type="match status" value="1"/>
</dbReference>
<keyword evidence="6" id="KW-1015">Disulfide bond</keyword>
<keyword evidence="8" id="KW-1185">Reference proteome</keyword>
<dbReference type="PANTHER" id="PTHR19282">
    <property type="entry name" value="TETRASPANIN"/>
    <property type="match status" value="1"/>
</dbReference>
<evidence type="ECO:0000256" key="6">
    <source>
        <dbReference type="PIRSR" id="PIRSR002419-1"/>
    </source>
</evidence>
<accession>A0A6P7TFQ1</accession>
<evidence type="ECO:0000313" key="8">
    <source>
        <dbReference type="Proteomes" id="UP000515154"/>
    </source>
</evidence>
<evidence type="ECO:0000313" key="9">
    <source>
        <dbReference type="RefSeq" id="XP_029649095.1"/>
    </source>
</evidence>
<dbReference type="PANTHER" id="PTHR19282:SF456">
    <property type="entry name" value="CD63 MOLECULE"/>
    <property type="match status" value="1"/>
</dbReference>
<evidence type="ECO:0000256" key="2">
    <source>
        <dbReference type="ARBA" id="ARBA00006840"/>
    </source>
</evidence>